<sequence>MENRELTPINTPLNPIHTEKMDAEQNNNIEVNYYLLKADDVNDITLMQNSYNQSSRKCIIYAKINKSDHLILIEIDNIALDITLEKLTTLFNQNNENSFDFSQYLFAYGIYVNNTDTPSANSHNPIFKLFDKSCFIIKDIITAHSNIHLIENKHNEPIQQKNGLILQPRFKNNCNISNHTDHNNKIQTVTLNQSLPTITTINKHIAPKITVLVVEDNPINCEINLILMDLQLPILSGIEASQTIRKLESIKQKMFYNEILTENEEQLLQKYPMNLDDMKIDSTRSFIPCIIVALTASNTLQDKNQAINSGCNDYLTKPVNLVWLSNKLMEWGYMQSLMNKN</sequence>
<dbReference type="AlphaFoldDB" id="A0A1E5RYM6"/>
<evidence type="ECO:0000259" key="4">
    <source>
        <dbReference type="PROSITE" id="PS50110"/>
    </source>
</evidence>
<dbReference type="PROSITE" id="PS50110">
    <property type="entry name" value="RESPONSE_REGULATORY"/>
    <property type="match status" value="1"/>
</dbReference>
<dbReference type="InterPro" id="IPR011006">
    <property type="entry name" value="CheY-like_superfamily"/>
</dbReference>
<evidence type="ECO:0000256" key="1">
    <source>
        <dbReference type="ARBA" id="ARBA00022553"/>
    </source>
</evidence>
<dbReference type="Proteomes" id="UP000095358">
    <property type="component" value="Unassembled WGS sequence"/>
</dbReference>
<name>A0A1E5RYM6_HANUV</name>
<keyword evidence="1 3" id="KW-0597">Phosphoprotein</keyword>
<dbReference type="Gene3D" id="3.40.50.2300">
    <property type="match status" value="1"/>
</dbReference>
<dbReference type="STRING" id="29833.A0A1E5RYM6"/>
<dbReference type="SUPFAM" id="SSF52172">
    <property type="entry name" value="CheY-like"/>
    <property type="match status" value="1"/>
</dbReference>
<feature type="domain" description="Response regulatory" evidence="4">
    <location>
        <begin position="162"/>
        <end position="332"/>
    </location>
</feature>
<evidence type="ECO:0000256" key="2">
    <source>
        <dbReference type="ARBA" id="ARBA00023012"/>
    </source>
</evidence>
<organism evidence="5 6">
    <name type="scientific">Hanseniaspora uvarum</name>
    <name type="common">Yeast</name>
    <name type="synonym">Kloeckera apiculata</name>
    <dbReference type="NCBI Taxonomy" id="29833"/>
    <lineage>
        <taxon>Eukaryota</taxon>
        <taxon>Fungi</taxon>
        <taxon>Dikarya</taxon>
        <taxon>Ascomycota</taxon>
        <taxon>Saccharomycotina</taxon>
        <taxon>Saccharomycetes</taxon>
        <taxon>Saccharomycodales</taxon>
        <taxon>Saccharomycodaceae</taxon>
        <taxon>Hanseniaspora</taxon>
    </lineage>
</organism>
<dbReference type="PANTHER" id="PTHR45339">
    <property type="entry name" value="HYBRID SIGNAL TRANSDUCTION HISTIDINE KINASE J"/>
    <property type="match status" value="1"/>
</dbReference>
<dbReference type="SMART" id="SM00448">
    <property type="entry name" value="REC"/>
    <property type="match status" value="1"/>
</dbReference>
<feature type="modified residue" description="4-aspartylphosphate" evidence="3">
    <location>
        <position position="229"/>
    </location>
</feature>
<evidence type="ECO:0000313" key="6">
    <source>
        <dbReference type="Proteomes" id="UP000095358"/>
    </source>
</evidence>
<evidence type="ECO:0000256" key="3">
    <source>
        <dbReference type="PROSITE-ProRule" id="PRU00169"/>
    </source>
</evidence>
<dbReference type="CDD" id="cd17546">
    <property type="entry name" value="REC_hyHK_CKI1_RcsC-like"/>
    <property type="match status" value="1"/>
</dbReference>
<protein>
    <submittedName>
        <fullName evidence="5">Osmolarity two-component system protein SSK1</fullName>
    </submittedName>
</protein>
<dbReference type="GO" id="GO:0000160">
    <property type="term" value="P:phosphorelay signal transduction system"/>
    <property type="evidence" value="ECO:0007669"/>
    <property type="project" value="UniProtKB-KW"/>
</dbReference>
<dbReference type="GO" id="GO:0006950">
    <property type="term" value="P:response to stress"/>
    <property type="evidence" value="ECO:0007669"/>
    <property type="project" value="UniProtKB-ARBA"/>
</dbReference>
<comment type="caution">
    <text evidence="5">The sequence shown here is derived from an EMBL/GenBank/DDBJ whole genome shotgun (WGS) entry which is preliminary data.</text>
</comment>
<dbReference type="InterPro" id="IPR001789">
    <property type="entry name" value="Sig_transdc_resp-reg_receiver"/>
</dbReference>
<keyword evidence="2" id="KW-0902">Two-component regulatory system</keyword>
<dbReference type="OrthoDB" id="3971597at2759"/>
<dbReference type="PANTHER" id="PTHR45339:SF1">
    <property type="entry name" value="HYBRID SIGNAL TRANSDUCTION HISTIDINE KINASE J"/>
    <property type="match status" value="1"/>
</dbReference>
<keyword evidence="6" id="KW-1185">Reference proteome</keyword>
<reference evidence="6" key="1">
    <citation type="journal article" date="2016" name="Genome Announc.">
        <title>Genome sequences of three species of Hanseniaspora isolated from spontaneous wine fermentations.</title>
        <authorList>
            <person name="Sternes P.R."/>
            <person name="Lee D."/>
            <person name="Kutyna D.R."/>
            <person name="Borneman A.R."/>
        </authorList>
    </citation>
    <scope>NUCLEOTIDE SEQUENCE [LARGE SCALE GENOMIC DNA]</scope>
    <source>
        <strain evidence="6">AWRI3580</strain>
    </source>
</reference>
<dbReference type="EMBL" id="LPNN01000002">
    <property type="protein sequence ID" value="OEJ91909.1"/>
    <property type="molecule type" value="Genomic_DNA"/>
</dbReference>
<evidence type="ECO:0000313" key="5">
    <source>
        <dbReference type="EMBL" id="OEJ91909.1"/>
    </source>
</evidence>
<dbReference type="VEuPathDB" id="FungiDB:AWRI3580_g959"/>
<accession>A0A1E5RYM6</accession>
<gene>
    <name evidence="5" type="ORF">AWRI3580_g959</name>
</gene>
<proteinExistence type="predicted"/>